<protein>
    <submittedName>
        <fullName evidence="2">Uncharacterized protein</fullName>
    </submittedName>
</protein>
<reference evidence="2 3" key="1">
    <citation type="submission" date="2018-02" db="EMBL/GenBank/DDBJ databases">
        <title>Draft genome of wild Prunus yedoensis var. nudiflora.</title>
        <authorList>
            <person name="Baek S."/>
            <person name="Kim J.-H."/>
            <person name="Choi K."/>
            <person name="Kim G.-B."/>
            <person name="Cho A."/>
            <person name="Jang H."/>
            <person name="Shin C.-H."/>
            <person name="Yu H.-J."/>
            <person name="Mun J.-H."/>
        </authorList>
    </citation>
    <scope>NUCLEOTIDE SEQUENCE [LARGE SCALE GENOMIC DNA]</scope>
    <source>
        <strain evidence="3">cv. Jeju island</strain>
        <tissue evidence="2">Leaf</tissue>
    </source>
</reference>
<proteinExistence type="predicted"/>
<gene>
    <name evidence="2" type="ORF">Pyn_27193</name>
</gene>
<feature type="region of interest" description="Disordered" evidence="1">
    <location>
        <begin position="1"/>
        <end position="31"/>
    </location>
</feature>
<name>A0A314Z2T2_PRUYE</name>
<comment type="caution">
    <text evidence="2">The sequence shown here is derived from an EMBL/GenBank/DDBJ whole genome shotgun (WGS) entry which is preliminary data.</text>
</comment>
<sequence length="134" mass="15113">MREAADARGNVRGRRRWRQRHAEGRNRGISPMGVRVGQRGREFEVSEGAAEVGLEREGENLRSVRERERGFLKLGGVDGWGARGGVWVGEKGSEFQVSEGERARVCDGWMGWSWGWALPEVVVWTFESARLEEG</sequence>
<evidence type="ECO:0000313" key="3">
    <source>
        <dbReference type="Proteomes" id="UP000250321"/>
    </source>
</evidence>
<dbReference type="Proteomes" id="UP000250321">
    <property type="component" value="Unassembled WGS sequence"/>
</dbReference>
<keyword evidence="3" id="KW-1185">Reference proteome</keyword>
<organism evidence="2 3">
    <name type="scientific">Prunus yedoensis var. nudiflora</name>
    <dbReference type="NCBI Taxonomy" id="2094558"/>
    <lineage>
        <taxon>Eukaryota</taxon>
        <taxon>Viridiplantae</taxon>
        <taxon>Streptophyta</taxon>
        <taxon>Embryophyta</taxon>
        <taxon>Tracheophyta</taxon>
        <taxon>Spermatophyta</taxon>
        <taxon>Magnoliopsida</taxon>
        <taxon>eudicotyledons</taxon>
        <taxon>Gunneridae</taxon>
        <taxon>Pentapetalae</taxon>
        <taxon>rosids</taxon>
        <taxon>fabids</taxon>
        <taxon>Rosales</taxon>
        <taxon>Rosaceae</taxon>
        <taxon>Amygdaloideae</taxon>
        <taxon>Amygdaleae</taxon>
        <taxon>Prunus</taxon>
    </lineage>
</organism>
<evidence type="ECO:0000313" key="2">
    <source>
        <dbReference type="EMBL" id="PQQ11804.1"/>
    </source>
</evidence>
<dbReference type="EMBL" id="PJQY01000381">
    <property type="protein sequence ID" value="PQQ11804.1"/>
    <property type="molecule type" value="Genomic_DNA"/>
</dbReference>
<dbReference type="AlphaFoldDB" id="A0A314Z2T2"/>
<evidence type="ECO:0000256" key="1">
    <source>
        <dbReference type="SAM" id="MobiDB-lite"/>
    </source>
</evidence>
<accession>A0A314Z2T2</accession>